<keyword evidence="1" id="KW-0812">Transmembrane</keyword>
<protein>
    <submittedName>
        <fullName evidence="3">Uncharacterized protein</fullName>
    </submittedName>
</protein>
<feature type="transmembrane region" description="Helical" evidence="1">
    <location>
        <begin position="225"/>
        <end position="247"/>
    </location>
</feature>
<comment type="caution">
    <text evidence="3">The sequence shown here is derived from an EMBL/GenBank/DDBJ whole genome shotgun (WGS) entry which is preliminary data.</text>
</comment>
<evidence type="ECO:0000256" key="2">
    <source>
        <dbReference type="SAM" id="SignalP"/>
    </source>
</evidence>
<reference evidence="3 4" key="1">
    <citation type="submission" date="2024-09" db="EMBL/GenBank/DDBJ databases">
        <title>Rethinking Asexuality: The Enigmatic Case of Functional Sexual Genes in Lepraria (Stereocaulaceae).</title>
        <authorList>
            <person name="Doellman M."/>
            <person name="Sun Y."/>
            <person name="Barcenas-Pena A."/>
            <person name="Lumbsch H.T."/>
            <person name="Grewe F."/>
        </authorList>
    </citation>
    <scope>NUCLEOTIDE SEQUENCE [LARGE SCALE GENOMIC DNA]</scope>
    <source>
        <strain evidence="3 4">Mercado 3170</strain>
    </source>
</reference>
<feature type="chain" id="PRO_5045084784" evidence="2">
    <location>
        <begin position="22"/>
        <end position="731"/>
    </location>
</feature>
<feature type="transmembrane region" description="Helical" evidence="1">
    <location>
        <begin position="119"/>
        <end position="141"/>
    </location>
</feature>
<evidence type="ECO:0000256" key="1">
    <source>
        <dbReference type="SAM" id="Phobius"/>
    </source>
</evidence>
<evidence type="ECO:0000313" key="4">
    <source>
        <dbReference type="Proteomes" id="UP001590950"/>
    </source>
</evidence>
<feature type="transmembrane region" description="Helical" evidence="1">
    <location>
        <begin position="697"/>
        <end position="718"/>
    </location>
</feature>
<keyword evidence="1" id="KW-1133">Transmembrane helix</keyword>
<gene>
    <name evidence="3" type="ORF">N7G274_000576</name>
</gene>
<name>A0ABR4AVJ7_9LECA</name>
<organism evidence="3 4">
    <name type="scientific">Stereocaulon virgatum</name>
    <dbReference type="NCBI Taxonomy" id="373712"/>
    <lineage>
        <taxon>Eukaryota</taxon>
        <taxon>Fungi</taxon>
        <taxon>Dikarya</taxon>
        <taxon>Ascomycota</taxon>
        <taxon>Pezizomycotina</taxon>
        <taxon>Lecanoromycetes</taxon>
        <taxon>OSLEUM clade</taxon>
        <taxon>Lecanoromycetidae</taxon>
        <taxon>Lecanorales</taxon>
        <taxon>Lecanorineae</taxon>
        <taxon>Stereocaulaceae</taxon>
        <taxon>Stereocaulon</taxon>
    </lineage>
</organism>
<feature type="transmembrane region" description="Helical" evidence="1">
    <location>
        <begin position="84"/>
        <end position="104"/>
    </location>
</feature>
<feature type="transmembrane region" description="Helical" evidence="1">
    <location>
        <begin position="253"/>
        <end position="276"/>
    </location>
</feature>
<feature type="transmembrane region" description="Helical" evidence="1">
    <location>
        <begin position="580"/>
        <end position="602"/>
    </location>
</feature>
<keyword evidence="2" id="KW-0732">Signal</keyword>
<dbReference type="EMBL" id="JBEFKJ010000001">
    <property type="protein sequence ID" value="KAL2048664.1"/>
    <property type="molecule type" value="Genomic_DNA"/>
</dbReference>
<keyword evidence="4" id="KW-1185">Reference proteome</keyword>
<accession>A0ABR4AVJ7</accession>
<feature type="transmembrane region" description="Helical" evidence="1">
    <location>
        <begin position="541"/>
        <end position="568"/>
    </location>
</feature>
<feature type="transmembrane region" description="Helical" evidence="1">
    <location>
        <begin position="641"/>
        <end position="662"/>
    </location>
</feature>
<dbReference type="Proteomes" id="UP001590950">
    <property type="component" value="Unassembled WGS sequence"/>
</dbReference>
<evidence type="ECO:0000313" key="3">
    <source>
        <dbReference type="EMBL" id="KAL2048664.1"/>
    </source>
</evidence>
<proteinExistence type="predicted"/>
<sequence>MVRFANAHVFLIFGIVTTAQSIPNIGGLDYSNCAQLANATYLKAPNSSFLYDQRGKPTGDASQAWGISYQACIDLCTAEETSGLYNWGFLASSIASWLLPWLALNAQLPFATKDKSTNLMALLLAMGSPALITYSLALTILNAQQINRTFRYIKEININLNRHLQLKAIKAARTILIETQHIPIQIYSGPRRELAQLVVHPQNWRWWCSLRDTIFLRKRKWTYSLYAQVGFVCVSQVLAITIFFTSASSDSSIGIGLAINSLWLWMIPVVLGWVYVGMQTEAGSIKAALIDTKVPVLGSERDKSGDCIGIRDRTSLDDFGTIFPNYLDTHQNLSIERPQQPQDTRSKIITLNPNKIYTQDEISKERLDSVSSQATKMLQPLPTSSVDHLNMLPTSQSDDIEISDLSGDTPTSKRSILTPTLQATEERSQLLLDLEEVPRSYRKTFLGFSIAGDDLQPGPIFNYARVESHMNAVRHVAEAFLTFTMRQKAQVPLVASKQWRSDQDHWDENIQGTPEEMSTYISPSSKDMPNLTIHAPASPKLVLNCIAAAFVATLLQWGTTGAAIIIGYKTPVVGLGCQSGSYLIYGSTSTVSWLTLVLSAYLSHRWSLLQETAHHRSTTSHPPPHTLLASLAVTTRLLGKLLAAANAAFVVATSAIIFTGLYDNCWCAASIPSLGKEKGWVILFASGAQIITVTKSAWVGGVLMAIVCAVVVSAWVFVARGDEVFEVGGGE</sequence>
<feature type="signal peptide" evidence="2">
    <location>
        <begin position="1"/>
        <end position="21"/>
    </location>
</feature>
<keyword evidence="1" id="KW-0472">Membrane</keyword>